<dbReference type="STRING" id="1095629.A0A0C9X8L7"/>
<name>A0A0C9X8L7_9AGAR</name>
<dbReference type="AlphaFoldDB" id="A0A0C9X8L7"/>
<dbReference type="PANTHER" id="PTHR34818">
    <property type="entry name" value="PROTEIN BLI-3"/>
    <property type="match status" value="1"/>
</dbReference>
<evidence type="ECO:0000313" key="2">
    <source>
        <dbReference type="EMBL" id="KIK01391.1"/>
    </source>
</evidence>
<dbReference type="OrthoDB" id="434253at2759"/>
<dbReference type="Pfam" id="PF16242">
    <property type="entry name" value="Pyrid_ox_like"/>
    <property type="match status" value="1"/>
</dbReference>
<dbReference type="InterPro" id="IPR052917">
    <property type="entry name" value="Stress-Dev_Protein"/>
</dbReference>
<organism evidence="2 3">
    <name type="scientific">Laccaria amethystina LaAM-08-1</name>
    <dbReference type="NCBI Taxonomy" id="1095629"/>
    <lineage>
        <taxon>Eukaryota</taxon>
        <taxon>Fungi</taxon>
        <taxon>Dikarya</taxon>
        <taxon>Basidiomycota</taxon>
        <taxon>Agaricomycotina</taxon>
        <taxon>Agaricomycetes</taxon>
        <taxon>Agaricomycetidae</taxon>
        <taxon>Agaricales</taxon>
        <taxon>Agaricineae</taxon>
        <taxon>Hydnangiaceae</taxon>
        <taxon>Laccaria</taxon>
    </lineage>
</organism>
<dbReference type="Gene3D" id="2.30.110.10">
    <property type="entry name" value="Electron Transport, Fmn-binding Protein, Chain A"/>
    <property type="match status" value="1"/>
</dbReference>
<dbReference type="HOGENOM" id="CLU_091428_0_1_1"/>
<reference evidence="3" key="2">
    <citation type="submission" date="2015-01" db="EMBL/GenBank/DDBJ databases">
        <title>Evolutionary Origins and Diversification of the Mycorrhizal Mutualists.</title>
        <authorList>
            <consortium name="DOE Joint Genome Institute"/>
            <consortium name="Mycorrhizal Genomics Consortium"/>
            <person name="Kohler A."/>
            <person name="Kuo A."/>
            <person name="Nagy L.G."/>
            <person name="Floudas D."/>
            <person name="Copeland A."/>
            <person name="Barry K.W."/>
            <person name="Cichocki N."/>
            <person name="Veneault-Fourrey C."/>
            <person name="LaButti K."/>
            <person name="Lindquist E.A."/>
            <person name="Lipzen A."/>
            <person name="Lundell T."/>
            <person name="Morin E."/>
            <person name="Murat C."/>
            <person name="Riley R."/>
            <person name="Ohm R."/>
            <person name="Sun H."/>
            <person name="Tunlid A."/>
            <person name="Henrissat B."/>
            <person name="Grigoriev I.V."/>
            <person name="Hibbett D.S."/>
            <person name="Martin F."/>
        </authorList>
    </citation>
    <scope>NUCLEOTIDE SEQUENCE [LARGE SCALE GENOMIC DNA]</scope>
    <source>
        <strain evidence="3">LaAM-08-1</strain>
    </source>
</reference>
<keyword evidence="3" id="KW-1185">Reference proteome</keyword>
<evidence type="ECO:0000313" key="3">
    <source>
        <dbReference type="Proteomes" id="UP000054477"/>
    </source>
</evidence>
<gene>
    <name evidence="2" type="ORF">K443DRAFT_566901</name>
</gene>
<protein>
    <recommendedName>
        <fullName evidence="1">General stress protein FMN-binding split barrel domain-containing protein</fullName>
    </recommendedName>
</protein>
<reference evidence="2 3" key="1">
    <citation type="submission" date="2014-04" db="EMBL/GenBank/DDBJ databases">
        <authorList>
            <consortium name="DOE Joint Genome Institute"/>
            <person name="Kuo A."/>
            <person name="Kohler A."/>
            <person name="Nagy L.G."/>
            <person name="Floudas D."/>
            <person name="Copeland A."/>
            <person name="Barry K.W."/>
            <person name="Cichocki N."/>
            <person name="Veneault-Fourrey C."/>
            <person name="LaButti K."/>
            <person name="Lindquist E.A."/>
            <person name="Lipzen A."/>
            <person name="Lundell T."/>
            <person name="Morin E."/>
            <person name="Murat C."/>
            <person name="Sun H."/>
            <person name="Tunlid A."/>
            <person name="Henrissat B."/>
            <person name="Grigoriev I.V."/>
            <person name="Hibbett D.S."/>
            <person name="Martin F."/>
            <person name="Nordberg H.P."/>
            <person name="Cantor M.N."/>
            <person name="Hua S.X."/>
        </authorList>
    </citation>
    <scope>NUCLEOTIDE SEQUENCE [LARGE SCALE GENOMIC DNA]</scope>
    <source>
        <strain evidence="2 3">LaAM-08-1</strain>
    </source>
</reference>
<dbReference type="InterPro" id="IPR012349">
    <property type="entry name" value="Split_barrel_FMN-bd"/>
</dbReference>
<dbReference type="SUPFAM" id="SSF50475">
    <property type="entry name" value="FMN-binding split barrel"/>
    <property type="match status" value="1"/>
</dbReference>
<evidence type="ECO:0000259" key="1">
    <source>
        <dbReference type="Pfam" id="PF16242"/>
    </source>
</evidence>
<dbReference type="InterPro" id="IPR038725">
    <property type="entry name" value="YdaG_split_barrel_FMN-bd"/>
</dbReference>
<dbReference type="PANTHER" id="PTHR34818:SF1">
    <property type="entry name" value="PROTEIN BLI-3"/>
    <property type="match status" value="1"/>
</dbReference>
<proteinExistence type="predicted"/>
<feature type="domain" description="General stress protein FMN-binding split barrel" evidence="1">
    <location>
        <begin position="25"/>
        <end position="177"/>
    </location>
</feature>
<dbReference type="Proteomes" id="UP000054477">
    <property type="component" value="Unassembled WGS sequence"/>
</dbReference>
<dbReference type="EMBL" id="KN838607">
    <property type="protein sequence ID" value="KIK01391.1"/>
    <property type="molecule type" value="Genomic_DNA"/>
</dbReference>
<sequence length="198" mass="21999">MTSISLDPYSTQAKDNKKTLEEKIIDLKKIIKSTNTAMLTTRGADGHIHSRAMNPVHPSSEMDLSLLFIANNVSHKFEEIQNDAHVNVSFLNPETTNWASFSGKAKIIQDRQEIKKHWTLATASWFGDLGDGIHKGDENDPRVAVIEVVPDEIRYWYTTKGKSGKAPDVEIGAVTGRVACPGELRTISQDEIQLPTTK</sequence>
<accession>A0A0C9X8L7</accession>